<gene>
    <name evidence="2" type="ORF">SAMN06265360_11079</name>
</gene>
<reference evidence="2 3" key="1">
    <citation type="submission" date="2017-06" db="EMBL/GenBank/DDBJ databases">
        <authorList>
            <person name="Kim H.J."/>
            <person name="Triplett B.A."/>
        </authorList>
    </citation>
    <scope>NUCLEOTIDE SEQUENCE [LARGE SCALE GENOMIC DNA]</scope>
    <source>
        <strain evidence="2 3">DSM 45207</strain>
    </source>
</reference>
<organism evidence="2 3">
    <name type="scientific">Haloechinothrix alba</name>
    <dbReference type="NCBI Taxonomy" id="664784"/>
    <lineage>
        <taxon>Bacteria</taxon>
        <taxon>Bacillati</taxon>
        <taxon>Actinomycetota</taxon>
        <taxon>Actinomycetes</taxon>
        <taxon>Pseudonocardiales</taxon>
        <taxon>Pseudonocardiaceae</taxon>
        <taxon>Haloechinothrix</taxon>
    </lineage>
</organism>
<dbReference type="Gene3D" id="3.60.21.10">
    <property type="match status" value="1"/>
</dbReference>
<dbReference type="InterPro" id="IPR029052">
    <property type="entry name" value="Metallo-depent_PP-like"/>
</dbReference>
<dbReference type="EMBL" id="FZNW01000010">
    <property type="protein sequence ID" value="SNR56522.1"/>
    <property type="molecule type" value="Genomic_DNA"/>
</dbReference>
<protein>
    <submittedName>
        <fullName evidence="2">Calcineurin-like phosphoesterase</fullName>
    </submittedName>
</protein>
<accession>A0A238XD01</accession>
<dbReference type="InterPro" id="IPR006186">
    <property type="entry name" value="Ser/Thr-sp_prot-phosphatase"/>
</dbReference>
<dbReference type="Pfam" id="PF00149">
    <property type="entry name" value="Metallophos"/>
    <property type="match status" value="1"/>
</dbReference>
<name>A0A238XD01_9PSEU</name>
<evidence type="ECO:0000313" key="3">
    <source>
        <dbReference type="Proteomes" id="UP000198348"/>
    </source>
</evidence>
<proteinExistence type="predicted"/>
<dbReference type="PRINTS" id="PR00114">
    <property type="entry name" value="STPHPHTASE"/>
</dbReference>
<dbReference type="GO" id="GO:0016787">
    <property type="term" value="F:hydrolase activity"/>
    <property type="evidence" value="ECO:0007669"/>
    <property type="project" value="InterPro"/>
</dbReference>
<dbReference type="PANTHER" id="PTHR46546:SF4">
    <property type="entry name" value="SHEWANELLA-LIKE PROTEIN PHOSPHATASE 1"/>
    <property type="match status" value="1"/>
</dbReference>
<dbReference type="Proteomes" id="UP000198348">
    <property type="component" value="Unassembled WGS sequence"/>
</dbReference>
<dbReference type="InterPro" id="IPR004843">
    <property type="entry name" value="Calcineurin-like_PHP"/>
</dbReference>
<evidence type="ECO:0000259" key="1">
    <source>
        <dbReference type="Pfam" id="PF00149"/>
    </source>
</evidence>
<evidence type="ECO:0000313" key="2">
    <source>
        <dbReference type="EMBL" id="SNR56522.1"/>
    </source>
</evidence>
<keyword evidence="3" id="KW-1185">Reference proteome</keyword>
<dbReference type="SUPFAM" id="SSF56300">
    <property type="entry name" value="Metallo-dependent phosphatases"/>
    <property type="match status" value="1"/>
</dbReference>
<dbReference type="PANTHER" id="PTHR46546">
    <property type="entry name" value="SHEWANELLA-LIKE PROTEIN PHOSPHATASE 1"/>
    <property type="match status" value="1"/>
</dbReference>
<feature type="domain" description="Calcineurin-like phosphoesterase" evidence="1">
    <location>
        <begin position="15"/>
        <end position="229"/>
    </location>
</feature>
<dbReference type="AlphaFoldDB" id="A0A238XD01"/>
<sequence>MGLIVETVSDDQQPTYVVGDVHGHREALEDALAEHGIVDESGDWSGGSTHLWFVGDFVDRGPDGIGVIDLVMRLQEQAADAGGYVQTLLGNHEILLLGTHRFGDTEIAPDTPGRTFARSWLINGGQADDLEHLRDTHVEWLVSRPVLAHALDHLLLHSDTMEYLHWGDDPAEINAAVQSVLAGDDLEQWWELWRRLTTRYAFRGGNGADAAERMLEQLGGTRIVHGHSVIADQVGLAPMEISGPHSYAGGRVLGIDAGVFAGGPCLVVRLPWDS</sequence>